<keyword evidence="1" id="KW-0175">Coiled coil</keyword>
<evidence type="ECO:0000256" key="2">
    <source>
        <dbReference type="SAM" id="MobiDB-lite"/>
    </source>
</evidence>
<feature type="coiled-coil region" evidence="1">
    <location>
        <begin position="62"/>
        <end position="96"/>
    </location>
</feature>
<organism evidence="3 4">
    <name type="scientific">Thermoflavimicrobium daqui</name>
    <dbReference type="NCBI Taxonomy" id="2137476"/>
    <lineage>
        <taxon>Bacteria</taxon>
        <taxon>Bacillati</taxon>
        <taxon>Bacillota</taxon>
        <taxon>Bacilli</taxon>
        <taxon>Bacillales</taxon>
        <taxon>Thermoactinomycetaceae</taxon>
        <taxon>Thermoflavimicrobium</taxon>
    </lineage>
</organism>
<reference evidence="3 4" key="2">
    <citation type="submission" date="2018-06" db="EMBL/GenBank/DDBJ databases">
        <authorList>
            <person name="Zhirakovskaya E."/>
        </authorList>
    </citation>
    <scope>NUCLEOTIDE SEQUENCE [LARGE SCALE GENOMIC DNA]</scope>
    <source>
        <strain evidence="3 4">FBKL4.011</strain>
    </source>
</reference>
<gene>
    <name evidence="3" type="ORF">DL897_06330</name>
</gene>
<feature type="compositionally biased region" description="Low complexity" evidence="2">
    <location>
        <begin position="110"/>
        <end position="120"/>
    </location>
</feature>
<evidence type="ECO:0000313" key="3">
    <source>
        <dbReference type="EMBL" id="RAL25689.1"/>
    </source>
</evidence>
<evidence type="ECO:0000313" key="4">
    <source>
        <dbReference type="Proteomes" id="UP000251213"/>
    </source>
</evidence>
<proteinExistence type="predicted"/>
<reference evidence="3 4" key="1">
    <citation type="submission" date="2018-06" db="EMBL/GenBank/DDBJ databases">
        <title>Thermoflavimicrobium daqus sp. nov., a thermophilic microbe isolated from Moutai-flavour Daqu.</title>
        <authorList>
            <person name="Wang X."/>
            <person name="Zhou H."/>
        </authorList>
    </citation>
    <scope>NUCLEOTIDE SEQUENCE [LARGE SCALE GENOMIC DNA]</scope>
    <source>
        <strain evidence="3 4">FBKL4.011</strain>
    </source>
</reference>
<feature type="region of interest" description="Disordered" evidence="2">
    <location>
        <begin position="97"/>
        <end position="120"/>
    </location>
</feature>
<dbReference type="RefSeq" id="WP_113658303.1">
    <property type="nucleotide sequence ID" value="NZ_KZ845665.1"/>
</dbReference>
<sequence>MNFFQDLKQVFEKGVEQVGNQSPLVKELARLSGLLKGKKESIQDSYNRLGQLVYKEWEKKQKIEITDEIRELLKSIQDVERQATKLANQVDSLKSSVDHIDQKQQPIPTNSPLNSSPSLANLSPKTPDAILYLCPFCAHQVKEDASVCPNCQVRFY</sequence>
<comment type="caution">
    <text evidence="3">The sequence shown here is derived from an EMBL/GenBank/DDBJ whole genome shotgun (WGS) entry which is preliminary data.</text>
</comment>
<dbReference type="Proteomes" id="UP000251213">
    <property type="component" value="Unassembled WGS sequence"/>
</dbReference>
<name>A0A364K5V1_9BACL</name>
<evidence type="ECO:0000256" key="1">
    <source>
        <dbReference type="SAM" id="Coils"/>
    </source>
</evidence>
<dbReference type="OrthoDB" id="2989425at2"/>
<keyword evidence="4" id="KW-1185">Reference proteome</keyword>
<dbReference type="AlphaFoldDB" id="A0A364K5V1"/>
<protein>
    <submittedName>
        <fullName evidence="3">Uncharacterized protein</fullName>
    </submittedName>
</protein>
<accession>A0A364K5V1</accession>
<dbReference type="EMBL" id="QJKK01000003">
    <property type="protein sequence ID" value="RAL25689.1"/>
    <property type="molecule type" value="Genomic_DNA"/>
</dbReference>